<dbReference type="InterPro" id="IPR019786">
    <property type="entry name" value="Zinc_finger_PHD-type_CS"/>
</dbReference>
<keyword evidence="2" id="KW-0479">Metal-binding</keyword>
<evidence type="ECO:0000313" key="15">
    <source>
        <dbReference type="Proteomes" id="UP000580250"/>
    </source>
</evidence>
<dbReference type="EMBL" id="CAJEWN010000288">
    <property type="protein sequence ID" value="CAD2176993.1"/>
    <property type="molecule type" value="Genomic_DNA"/>
</dbReference>
<dbReference type="SMART" id="SM00249">
    <property type="entry name" value="PHD"/>
    <property type="match status" value="2"/>
</dbReference>
<organism evidence="14 15">
    <name type="scientific">Meloidogyne enterolobii</name>
    <name type="common">Root-knot nematode worm</name>
    <name type="synonym">Meloidogyne mayaguensis</name>
    <dbReference type="NCBI Taxonomy" id="390850"/>
    <lineage>
        <taxon>Eukaryota</taxon>
        <taxon>Metazoa</taxon>
        <taxon>Ecdysozoa</taxon>
        <taxon>Nematoda</taxon>
        <taxon>Chromadorea</taxon>
        <taxon>Rhabditida</taxon>
        <taxon>Tylenchina</taxon>
        <taxon>Tylenchomorpha</taxon>
        <taxon>Tylenchoidea</taxon>
        <taxon>Meloidogynidae</taxon>
        <taxon>Meloidogyninae</taxon>
        <taxon>Meloidogyne</taxon>
    </lineage>
</organism>
<dbReference type="PROSITE" id="PS01359">
    <property type="entry name" value="ZF_PHD_1"/>
    <property type="match status" value="1"/>
</dbReference>
<gene>
    <name evidence="14" type="ORF">MENT_LOCUS28841</name>
</gene>
<dbReference type="PANTHER" id="PTHR13793:SF107">
    <property type="entry name" value="BROMODOMAIN-CONTAINING PROTEIN HOMOLOG"/>
    <property type="match status" value="1"/>
</dbReference>
<name>A0A6V7VPZ5_MELEN</name>
<dbReference type="InterPro" id="IPR034732">
    <property type="entry name" value="EPHD"/>
</dbReference>
<dbReference type="AlphaFoldDB" id="A0A6V7VPZ5"/>
<feature type="compositionally biased region" description="Basic residues" evidence="10">
    <location>
        <begin position="729"/>
        <end position="738"/>
    </location>
</feature>
<evidence type="ECO:0000256" key="1">
    <source>
        <dbReference type="ARBA" id="ARBA00022553"/>
    </source>
</evidence>
<dbReference type="InterPro" id="IPR018359">
    <property type="entry name" value="Bromodomain_CS"/>
</dbReference>
<evidence type="ECO:0000256" key="3">
    <source>
        <dbReference type="ARBA" id="ARBA00022737"/>
    </source>
</evidence>
<feature type="coiled-coil region" evidence="9">
    <location>
        <begin position="938"/>
        <end position="965"/>
    </location>
</feature>
<feature type="compositionally biased region" description="Basic and acidic residues" evidence="10">
    <location>
        <begin position="718"/>
        <end position="728"/>
    </location>
</feature>
<feature type="region of interest" description="Disordered" evidence="10">
    <location>
        <begin position="658"/>
        <end position="766"/>
    </location>
</feature>
<dbReference type="OrthoDB" id="20839at2759"/>
<dbReference type="SMART" id="SM00297">
    <property type="entry name" value="BROMO"/>
    <property type="match status" value="1"/>
</dbReference>
<dbReference type="Gene3D" id="3.30.40.10">
    <property type="entry name" value="Zinc/RING finger domain, C3HC4 (zinc finger)"/>
    <property type="match status" value="2"/>
</dbReference>
<keyword evidence="5" id="KW-0862">Zinc</keyword>
<evidence type="ECO:0000256" key="7">
    <source>
        <dbReference type="PROSITE-ProRule" id="PRU00035"/>
    </source>
</evidence>
<protein>
    <submittedName>
        <fullName evidence="14">Uncharacterized protein</fullName>
    </submittedName>
</protein>
<dbReference type="InterPro" id="IPR001487">
    <property type="entry name" value="Bromodomain"/>
</dbReference>
<dbReference type="PROSITE" id="PS50014">
    <property type="entry name" value="BROMODOMAIN_2"/>
    <property type="match status" value="1"/>
</dbReference>
<dbReference type="InterPro" id="IPR019787">
    <property type="entry name" value="Znf_PHD-finger"/>
</dbReference>
<keyword evidence="9" id="KW-0175">Coiled coil</keyword>
<evidence type="ECO:0000256" key="5">
    <source>
        <dbReference type="ARBA" id="ARBA00022833"/>
    </source>
</evidence>
<keyword evidence="3" id="KW-0677">Repeat</keyword>
<dbReference type="PROSITE" id="PS51805">
    <property type="entry name" value="EPHD"/>
    <property type="match status" value="1"/>
</dbReference>
<dbReference type="InterPro" id="IPR019542">
    <property type="entry name" value="Enhancer_polycomb-like_N"/>
</dbReference>
<reference evidence="14 15" key="1">
    <citation type="submission" date="2020-08" db="EMBL/GenBank/DDBJ databases">
        <authorList>
            <person name="Koutsovoulos G."/>
            <person name="Danchin GJ E."/>
        </authorList>
    </citation>
    <scope>NUCLEOTIDE SEQUENCE [LARGE SCALE GENOMIC DNA]</scope>
</reference>
<dbReference type="GO" id="GO:0008270">
    <property type="term" value="F:zinc ion binding"/>
    <property type="evidence" value="ECO:0007669"/>
    <property type="project" value="UniProtKB-KW"/>
</dbReference>
<feature type="region of interest" description="Disordered" evidence="10">
    <location>
        <begin position="779"/>
        <end position="829"/>
    </location>
</feature>
<dbReference type="InterPro" id="IPR036427">
    <property type="entry name" value="Bromodomain-like_sf"/>
</dbReference>
<dbReference type="PROSITE" id="PS00633">
    <property type="entry name" value="BROMODOMAIN_1"/>
    <property type="match status" value="1"/>
</dbReference>
<feature type="domain" description="PHD-type" evidence="13">
    <location>
        <begin position="215"/>
        <end position="334"/>
    </location>
</feature>
<evidence type="ECO:0000256" key="4">
    <source>
        <dbReference type="ARBA" id="ARBA00022771"/>
    </source>
</evidence>
<comment type="caution">
    <text evidence="14">The sequence shown here is derived from an EMBL/GenBank/DDBJ whole genome shotgun (WGS) entry which is preliminary data.</text>
</comment>
<keyword evidence="4 8" id="KW-0863">Zinc-finger</keyword>
<proteinExistence type="predicted"/>
<dbReference type="SUPFAM" id="SSF57903">
    <property type="entry name" value="FYVE/PHD zinc finger"/>
    <property type="match status" value="1"/>
</dbReference>
<feature type="domain" description="Bromo" evidence="11">
    <location>
        <begin position="526"/>
        <end position="596"/>
    </location>
</feature>
<dbReference type="Pfam" id="PF13831">
    <property type="entry name" value="PHD_2"/>
    <property type="match status" value="1"/>
</dbReference>
<evidence type="ECO:0000256" key="10">
    <source>
        <dbReference type="SAM" id="MobiDB-lite"/>
    </source>
</evidence>
<dbReference type="InterPro" id="IPR011011">
    <property type="entry name" value="Znf_FYVE_PHD"/>
</dbReference>
<dbReference type="Gene3D" id="1.20.920.10">
    <property type="entry name" value="Bromodomain-like"/>
    <property type="match status" value="1"/>
</dbReference>
<feature type="compositionally biased region" description="Low complexity" evidence="10">
    <location>
        <begin position="678"/>
        <end position="692"/>
    </location>
</feature>
<dbReference type="Proteomes" id="UP000580250">
    <property type="component" value="Unassembled WGS sequence"/>
</dbReference>
<evidence type="ECO:0000259" key="13">
    <source>
        <dbReference type="PROSITE" id="PS51805"/>
    </source>
</evidence>
<dbReference type="InterPro" id="IPR013083">
    <property type="entry name" value="Znf_RING/FYVE/PHD"/>
</dbReference>
<dbReference type="CDD" id="cd15572">
    <property type="entry name" value="PHD_BRPF"/>
    <property type="match status" value="1"/>
</dbReference>
<dbReference type="PROSITE" id="PS50016">
    <property type="entry name" value="ZF_PHD_2"/>
    <property type="match status" value="1"/>
</dbReference>
<keyword evidence="6 7" id="KW-0103">Bromodomain</keyword>
<evidence type="ECO:0000259" key="11">
    <source>
        <dbReference type="PROSITE" id="PS50014"/>
    </source>
</evidence>
<evidence type="ECO:0000256" key="6">
    <source>
        <dbReference type="ARBA" id="ARBA00023117"/>
    </source>
</evidence>
<sequence>MLTALNNSDLQQITINYTDKTVHLDPGCSFDVTWSCGGGQFSTSLNKSQQQNQPDIPKPNYKILTKNELTTKLEAAIMPKSYIKYIENEGENKTNEIEYDLDREDLEWLKLINLKRKENGYNFIDDIVFEKAINLLEKESYFQYVKTGQTNTSTLPLTDDDAPCCICNDAEDSNANQIIFCDMCNVAVHQECYGVPYIPEGQWLCRKCQLSPSVVVKCVLCPFTTGAFKQTADGRWVHVICAIWINEVHFANTVFLEPVEGVDFALKRRKKLTCIVCRNRMGACLQCSHRSCARSFHVTCAFYAHVRMELKEMRTKKNPDTIAVNRFVYCHQHSHNGPSTEETAAAWKREIQCKIAQARKRLHVEAKKQNMSAPIPVIPHNKIVQLADDLSIEHFSDITAYWALKRQSRSGVPLIRRLQVYLGQQKPIEGRLSRGIDITTTNRLGISPTRVEQQNLELQQGGGGDNQNSLMKMALLRREFERVRLLSELVKKREKLKKESLSFDEKLLSMITPVAILIKRTLEKLISKDHQEVFMSPVSEEDVPGYHKFIAHPMDFCQMQKKFEMGQYKRVADIRSDFLLMMNNCATFNRDNKYFYDYGQRIRQIGLKVIRSAEIEESRISQTLQMVETFISRFEFLKEDYMNKLKLELEQKGKKVTNVSESVGRKNVEKLPKKSNSTTNKTVDNNNANNLTPSIPSSNDKKKQQQNSKKKNLNSSIDDDKKKNVKEKQQRRRRSSKKINKDTSGESIIIVEEKPSTSTTITDNLNNDGEEYVEICEEKEEQQQHLSTPRRLSTSRKCKLSSTLSTPGGPSDEQPKIPRKRTRTDSINKNSIKSVAKISTSVGSTTAFDRDKVVGNTNKITNYLTHDCGSVGLNSTDQISNVKNTPNCCIGRNVNKNKNFTYAYLTEASSAADEEDSYDNEDEEDLLLPPINLTKNGLKQQSNNKSNKRLRKEMLQNNNNNSNDEQFQHNDIVWVEIEDGTQMPARVIDLRMRYEFDEDEGLGTQFVQQAINCMPGREGGNDRSKTLVVLFDKLNTWRWVSNNYLEPCEFLQLDISHSHYNQNVLEALAKARQFWENVLHLQSL</sequence>
<dbReference type="SUPFAM" id="SSF47370">
    <property type="entry name" value="Bromodomain"/>
    <property type="match status" value="1"/>
</dbReference>
<feature type="compositionally biased region" description="Polar residues" evidence="10">
    <location>
        <begin position="756"/>
        <end position="766"/>
    </location>
</feature>
<dbReference type="Pfam" id="PF13832">
    <property type="entry name" value="zf-HC5HC2H_2"/>
    <property type="match status" value="1"/>
</dbReference>
<evidence type="ECO:0000256" key="2">
    <source>
        <dbReference type="ARBA" id="ARBA00022723"/>
    </source>
</evidence>
<evidence type="ECO:0000313" key="14">
    <source>
        <dbReference type="EMBL" id="CAD2176993.1"/>
    </source>
</evidence>
<dbReference type="Pfam" id="PF00439">
    <property type="entry name" value="Bromodomain"/>
    <property type="match status" value="1"/>
</dbReference>
<feature type="compositionally biased region" description="Basic and acidic residues" evidence="10">
    <location>
        <begin position="663"/>
        <end position="672"/>
    </location>
</feature>
<dbReference type="PANTHER" id="PTHR13793">
    <property type="entry name" value="PHD FINGER PROTEINS"/>
    <property type="match status" value="1"/>
</dbReference>
<feature type="domain" description="PHD-type" evidence="12">
    <location>
        <begin position="161"/>
        <end position="211"/>
    </location>
</feature>
<evidence type="ECO:0000256" key="8">
    <source>
        <dbReference type="PROSITE-ProRule" id="PRU00146"/>
    </source>
</evidence>
<dbReference type="InterPro" id="IPR001965">
    <property type="entry name" value="Znf_PHD"/>
</dbReference>
<dbReference type="GO" id="GO:0006357">
    <property type="term" value="P:regulation of transcription by RNA polymerase II"/>
    <property type="evidence" value="ECO:0007669"/>
    <property type="project" value="TreeGrafter"/>
</dbReference>
<keyword evidence="1" id="KW-0597">Phosphoprotein</keyword>
<dbReference type="Pfam" id="PF10513">
    <property type="entry name" value="EPL1"/>
    <property type="match status" value="1"/>
</dbReference>
<evidence type="ECO:0000256" key="9">
    <source>
        <dbReference type="SAM" id="Coils"/>
    </source>
</evidence>
<evidence type="ECO:0000259" key="12">
    <source>
        <dbReference type="PROSITE" id="PS50016"/>
    </source>
</evidence>
<dbReference type="PRINTS" id="PR00503">
    <property type="entry name" value="BROMODOMAIN"/>
</dbReference>
<dbReference type="InterPro" id="IPR050701">
    <property type="entry name" value="Histone_Mod_Regulator"/>
</dbReference>
<dbReference type="Gene3D" id="2.30.30.140">
    <property type="match status" value="1"/>
</dbReference>
<accession>A0A6V7VPZ5</accession>
<dbReference type="FunFam" id="3.30.40.10:FF:000008">
    <property type="entry name" value="Bromodomain containing 1, isoform CRA_a"/>
    <property type="match status" value="1"/>
</dbReference>